<proteinExistence type="inferred from homology"/>
<comment type="similarity">
    <text evidence="1">Belongs to the UPF0235 family.</text>
</comment>
<dbReference type="NCBIfam" id="TIGR00251">
    <property type="entry name" value="DUF167 family protein"/>
    <property type="match status" value="1"/>
</dbReference>
<dbReference type="SMART" id="SM01152">
    <property type="entry name" value="DUF167"/>
    <property type="match status" value="1"/>
</dbReference>
<reference evidence="2" key="1">
    <citation type="submission" date="2018-06" db="EMBL/GenBank/DDBJ databases">
        <authorList>
            <person name="Zhirakovskaya E."/>
        </authorList>
    </citation>
    <scope>NUCLEOTIDE SEQUENCE</scope>
</reference>
<dbReference type="SUPFAM" id="SSF69786">
    <property type="entry name" value="YggU-like"/>
    <property type="match status" value="1"/>
</dbReference>
<organism evidence="2">
    <name type="scientific">hydrothermal vent metagenome</name>
    <dbReference type="NCBI Taxonomy" id="652676"/>
    <lineage>
        <taxon>unclassified sequences</taxon>
        <taxon>metagenomes</taxon>
        <taxon>ecological metagenomes</taxon>
    </lineage>
</organism>
<dbReference type="HAMAP" id="MF_00634">
    <property type="entry name" value="UPF0235"/>
    <property type="match status" value="1"/>
</dbReference>
<dbReference type="EMBL" id="UOEA01000058">
    <property type="protein sequence ID" value="VAV83970.1"/>
    <property type="molecule type" value="Genomic_DNA"/>
</dbReference>
<accession>A0A3B0QRC8</accession>
<dbReference type="AlphaFoldDB" id="A0A3B0QRC8"/>
<name>A0A3B0QRC8_9ZZZZ</name>
<evidence type="ECO:0000256" key="1">
    <source>
        <dbReference type="ARBA" id="ARBA00010364"/>
    </source>
</evidence>
<dbReference type="GO" id="GO:0005737">
    <property type="term" value="C:cytoplasm"/>
    <property type="evidence" value="ECO:0007669"/>
    <property type="project" value="TreeGrafter"/>
</dbReference>
<protein>
    <recommendedName>
        <fullName evidence="3">COG1872</fullName>
    </recommendedName>
</protein>
<dbReference type="InterPro" id="IPR036591">
    <property type="entry name" value="YggU-like_sf"/>
</dbReference>
<dbReference type="InterPro" id="IPR003746">
    <property type="entry name" value="DUF167"/>
</dbReference>
<dbReference type="PANTHER" id="PTHR13420:SF7">
    <property type="entry name" value="UPF0235 PROTEIN C15ORF40"/>
    <property type="match status" value="1"/>
</dbReference>
<dbReference type="Gene3D" id="3.30.1200.10">
    <property type="entry name" value="YggU-like"/>
    <property type="match status" value="1"/>
</dbReference>
<dbReference type="PANTHER" id="PTHR13420">
    <property type="entry name" value="UPF0235 PROTEIN C15ORF40"/>
    <property type="match status" value="1"/>
</dbReference>
<sequence>MQKPKNSPSNKYLNLGNEDGSIHLKVIIAPRAAREMVVGPYRDGLKVKVNAPPVEGAANKNLIALISKLLGVAKGNIEIKQGESSRNKLLLIKSISLSEAQGHIDAAIDKNNK</sequence>
<evidence type="ECO:0000313" key="2">
    <source>
        <dbReference type="EMBL" id="VAV83970.1"/>
    </source>
</evidence>
<evidence type="ECO:0008006" key="3">
    <source>
        <dbReference type="Google" id="ProtNLM"/>
    </source>
</evidence>
<dbReference type="Pfam" id="PF02594">
    <property type="entry name" value="DUF167"/>
    <property type="match status" value="1"/>
</dbReference>
<gene>
    <name evidence="2" type="ORF">MNBD_DELTA01-1543</name>
</gene>